<dbReference type="Proteomes" id="UP000194236">
    <property type="component" value="Unassembled WGS sequence"/>
</dbReference>
<name>A0A1Y3AYP4_EURMA</name>
<reference evidence="1 2" key="1">
    <citation type="submission" date="2017-03" db="EMBL/GenBank/DDBJ databases">
        <title>Genome Survey of Euroglyphus maynei.</title>
        <authorList>
            <person name="Arlian L.G."/>
            <person name="Morgan M.S."/>
            <person name="Rider S.D."/>
        </authorList>
    </citation>
    <scope>NUCLEOTIDE SEQUENCE [LARGE SCALE GENOMIC DNA]</scope>
    <source>
        <strain evidence="1">Arlian Lab</strain>
        <tissue evidence="1">Whole body</tissue>
    </source>
</reference>
<protein>
    <submittedName>
        <fullName evidence="1">Uncharacterized protein</fullName>
    </submittedName>
</protein>
<dbReference type="AlphaFoldDB" id="A0A1Y3AYP4"/>
<proteinExistence type="predicted"/>
<dbReference type="EMBL" id="MUJZ01050795">
    <property type="protein sequence ID" value="OTF73621.1"/>
    <property type="molecule type" value="Genomic_DNA"/>
</dbReference>
<comment type="caution">
    <text evidence="1">The sequence shown here is derived from an EMBL/GenBank/DDBJ whole genome shotgun (WGS) entry which is preliminary data.</text>
</comment>
<keyword evidence="2" id="KW-1185">Reference proteome</keyword>
<evidence type="ECO:0000313" key="1">
    <source>
        <dbReference type="EMBL" id="OTF73621.1"/>
    </source>
</evidence>
<accession>A0A1Y3AYP4</accession>
<feature type="non-terminal residue" evidence="1">
    <location>
        <position position="77"/>
    </location>
</feature>
<sequence length="77" mass="8683">MNVSITVHTYIMASISTKLNEPIMDNQNGEENLEQQNLSIQTNEQSIKSESPDSIIENELNHTTVVDHDKTCQDLLP</sequence>
<evidence type="ECO:0000313" key="2">
    <source>
        <dbReference type="Proteomes" id="UP000194236"/>
    </source>
</evidence>
<gene>
    <name evidence="1" type="ORF">BLA29_012244</name>
</gene>
<organism evidence="1 2">
    <name type="scientific">Euroglyphus maynei</name>
    <name type="common">Mayne's house dust mite</name>
    <dbReference type="NCBI Taxonomy" id="6958"/>
    <lineage>
        <taxon>Eukaryota</taxon>
        <taxon>Metazoa</taxon>
        <taxon>Ecdysozoa</taxon>
        <taxon>Arthropoda</taxon>
        <taxon>Chelicerata</taxon>
        <taxon>Arachnida</taxon>
        <taxon>Acari</taxon>
        <taxon>Acariformes</taxon>
        <taxon>Sarcoptiformes</taxon>
        <taxon>Astigmata</taxon>
        <taxon>Psoroptidia</taxon>
        <taxon>Analgoidea</taxon>
        <taxon>Pyroglyphidae</taxon>
        <taxon>Pyroglyphinae</taxon>
        <taxon>Euroglyphus</taxon>
    </lineage>
</organism>